<evidence type="ECO:0000313" key="7">
    <source>
        <dbReference type="Proteomes" id="UP000653674"/>
    </source>
</evidence>
<comment type="caution">
    <text evidence="6">The sequence shown here is derived from an EMBL/GenBank/DDBJ whole genome shotgun (WGS) entry which is preliminary data.</text>
</comment>
<keyword evidence="7" id="KW-1185">Reference proteome</keyword>
<dbReference type="EMBL" id="BONU01000010">
    <property type="protein sequence ID" value="GIG73603.1"/>
    <property type="molecule type" value="Genomic_DNA"/>
</dbReference>
<sequence length="186" mass="19378">MRRLLTILMLAAGMLTVPAPASAHSGLVSASPGPGDKIAPGAQAVALTFGPLRDQGPHRVSVSGPDDKPVASGQPVLVDGSTLCLSVTALQRPGVYAVSYSTVARDGDAQQSKFYFQVVESGGRVADAAACQGHRLPSPTIQAQQHASSNRILTIVFCTILLIKAGATVAIVRVMRKRRRRTADIG</sequence>
<accession>A0A8J3LN58</accession>
<feature type="chain" id="PRO_5035324668" description="CopC domain-containing protein" evidence="4">
    <location>
        <begin position="24"/>
        <end position="186"/>
    </location>
</feature>
<dbReference type="AlphaFoldDB" id="A0A8J3LN58"/>
<gene>
    <name evidence="6" type="ORF">Pfl04_20070</name>
</gene>
<keyword evidence="3" id="KW-1133">Transmembrane helix</keyword>
<feature type="domain" description="CopC" evidence="5">
    <location>
        <begin position="24"/>
        <end position="118"/>
    </location>
</feature>
<dbReference type="InterPro" id="IPR007348">
    <property type="entry name" value="CopC_dom"/>
</dbReference>
<feature type="transmembrane region" description="Helical" evidence="3">
    <location>
        <begin position="152"/>
        <end position="172"/>
    </location>
</feature>
<dbReference type="GO" id="GO:0042597">
    <property type="term" value="C:periplasmic space"/>
    <property type="evidence" value="ECO:0007669"/>
    <property type="project" value="InterPro"/>
</dbReference>
<evidence type="ECO:0000256" key="2">
    <source>
        <dbReference type="ARBA" id="ARBA00023008"/>
    </source>
</evidence>
<keyword evidence="1 4" id="KW-0732">Signal</keyword>
<keyword evidence="2" id="KW-0186">Copper</keyword>
<dbReference type="SUPFAM" id="SSF81296">
    <property type="entry name" value="E set domains"/>
    <property type="match status" value="1"/>
</dbReference>
<dbReference type="Pfam" id="PF04234">
    <property type="entry name" value="CopC"/>
    <property type="match status" value="1"/>
</dbReference>
<evidence type="ECO:0000313" key="6">
    <source>
        <dbReference type="EMBL" id="GIG73603.1"/>
    </source>
</evidence>
<proteinExistence type="predicted"/>
<dbReference type="Proteomes" id="UP000653674">
    <property type="component" value="Unassembled WGS sequence"/>
</dbReference>
<dbReference type="Gene3D" id="2.60.40.1220">
    <property type="match status" value="1"/>
</dbReference>
<evidence type="ECO:0000256" key="1">
    <source>
        <dbReference type="ARBA" id="ARBA00022729"/>
    </source>
</evidence>
<evidence type="ECO:0000259" key="5">
    <source>
        <dbReference type="Pfam" id="PF04234"/>
    </source>
</evidence>
<protein>
    <recommendedName>
        <fullName evidence="5">CopC domain-containing protein</fullName>
    </recommendedName>
</protein>
<reference evidence="6" key="1">
    <citation type="submission" date="2021-01" db="EMBL/GenBank/DDBJ databases">
        <title>Whole genome shotgun sequence of Planosporangium flavigriseum NBRC 105377.</title>
        <authorList>
            <person name="Komaki H."/>
            <person name="Tamura T."/>
        </authorList>
    </citation>
    <scope>NUCLEOTIDE SEQUENCE</scope>
    <source>
        <strain evidence="6">NBRC 105377</strain>
    </source>
</reference>
<evidence type="ECO:0000256" key="3">
    <source>
        <dbReference type="SAM" id="Phobius"/>
    </source>
</evidence>
<name>A0A8J3LN58_9ACTN</name>
<keyword evidence="3" id="KW-0472">Membrane</keyword>
<dbReference type="GO" id="GO:0005507">
    <property type="term" value="F:copper ion binding"/>
    <property type="evidence" value="ECO:0007669"/>
    <property type="project" value="InterPro"/>
</dbReference>
<dbReference type="InterPro" id="IPR014756">
    <property type="entry name" value="Ig_E-set"/>
</dbReference>
<dbReference type="InterPro" id="IPR014755">
    <property type="entry name" value="Cu-Rt/internalin_Ig-like"/>
</dbReference>
<keyword evidence="3" id="KW-0812">Transmembrane</keyword>
<organism evidence="6 7">
    <name type="scientific">Planosporangium flavigriseum</name>
    <dbReference type="NCBI Taxonomy" id="373681"/>
    <lineage>
        <taxon>Bacteria</taxon>
        <taxon>Bacillati</taxon>
        <taxon>Actinomycetota</taxon>
        <taxon>Actinomycetes</taxon>
        <taxon>Micromonosporales</taxon>
        <taxon>Micromonosporaceae</taxon>
        <taxon>Planosporangium</taxon>
    </lineage>
</organism>
<feature type="signal peptide" evidence="4">
    <location>
        <begin position="1"/>
        <end position="23"/>
    </location>
</feature>
<dbReference type="GO" id="GO:0046688">
    <property type="term" value="P:response to copper ion"/>
    <property type="evidence" value="ECO:0007669"/>
    <property type="project" value="InterPro"/>
</dbReference>
<dbReference type="RefSeq" id="WP_168077637.1">
    <property type="nucleotide sequence ID" value="NZ_BAAAQJ010000003.1"/>
</dbReference>
<evidence type="ECO:0000256" key="4">
    <source>
        <dbReference type="SAM" id="SignalP"/>
    </source>
</evidence>